<dbReference type="AlphaFoldDB" id="A0A0N9MS46"/>
<name>A0A0N9MS46_9ACTN</name>
<dbReference type="OrthoDB" id="338425at2"/>
<evidence type="ECO:0000313" key="1">
    <source>
        <dbReference type="EMBL" id="ALG85900.1"/>
    </source>
</evidence>
<dbReference type="Pfam" id="PF14367">
    <property type="entry name" value="DUF4411"/>
    <property type="match status" value="1"/>
</dbReference>
<proteinExistence type="predicted"/>
<dbReference type="Gene3D" id="3.40.50.1010">
    <property type="entry name" value="5'-nuclease"/>
    <property type="match status" value="1"/>
</dbReference>
<accession>A0A0N9MS46</accession>
<sequence>MYLVDANVLIEAKNRYYAFDLAPGFWDWIDHAHQQNLVCSIDAVYTELTVGTDALATWAERRPTFFRPIDEATTRHFAPLTQWATSTGFTPAALSKFTGDNTDYLLIAYAREHDHVVVTHEISQPTARKRVLIPDACHAMGVHTVNTFDMLRASGARFGLQLPA</sequence>
<dbReference type="Proteomes" id="UP000063789">
    <property type="component" value="Chromosome"/>
</dbReference>
<reference evidence="2" key="1">
    <citation type="submission" date="2015-06" db="EMBL/GenBank/DDBJ databases">
        <title>Complete genome sequence and metabolic analysis of phthalate degradation pathway in Gordonia sp. QH-11.</title>
        <authorList>
            <person name="Jin D."/>
            <person name="Kong X."/>
            <person name="Bai Z."/>
        </authorList>
    </citation>
    <scope>NUCLEOTIDE SEQUENCE [LARGE SCALE GENOMIC DNA]</scope>
    <source>
        <strain evidence="2">QH-11</strain>
    </source>
</reference>
<evidence type="ECO:0000313" key="2">
    <source>
        <dbReference type="Proteomes" id="UP000063789"/>
    </source>
</evidence>
<dbReference type="EMBL" id="CP011853">
    <property type="protein sequence ID" value="ALG85900.1"/>
    <property type="molecule type" value="Genomic_DNA"/>
</dbReference>
<reference evidence="1 2" key="2">
    <citation type="journal article" date="2017" name="Int. J. Syst. Evol. Microbiol.">
        <title>Gordonia phthalatica sp. nov., a di-n-butyl phthalate-degrading bacterium isolated from activated sludge.</title>
        <authorList>
            <person name="Jin D."/>
            <person name="Kong X."/>
            <person name="Jia M."/>
            <person name="Yu X."/>
            <person name="Wang X."/>
            <person name="Zhuang X."/>
            <person name="Deng Y."/>
            <person name="Bai Z."/>
        </authorList>
    </citation>
    <scope>NUCLEOTIDE SEQUENCE [LARGE SCALE GENOMIC DNA]</scope>
    <source>
        <strain evidence="1 2">QH-11</strain>
    </source>
</reference>
<organism evidence="1 2">
    <name type="scientific">Gordonia phthalatica</name>
    <dbReference type="NCBI Taxonomy" id="1136941"/>
    <lineage>
        <taxon>Bacteria</taxon>
        <taxon>Bacillati</taxon>
        <taxon>Actinomycetota</taxon>
        <taxon>Actinomycetes</taxon>
        <taxon>Mycobacteriales</taxon>
        <taxon>Gordoniaceae</taxon>
        <taxon>Gordonia</taxon>
    </lineage>
</organism>
<dbReference type="STRING" id="1136941.ACH46_17170"/>
<dbReference type="InterPro" id="IPR016541">
    <property type="entry name" value="UCP008505"/>
</dbReference>
<evidence type="ECO:0008006" key="3">
    <source>
        <dbReference type="Google" id="ProtNLM"/>
    </source>
</evidence>
<dbReference type="KEGG" id="goq:ACH46_17170"/>
<dbReference type="SUPFAM" id="SSF88723">
    <property type="entry name" value="PIN domain-like"/>
    <property type="match status" value="1"/>
</dbReference>
<gene>
    <name evidence="1" type="ORF">ACH46_17170</name>
</gene>
<dbReference type="PATRIC" id="fig|1136941.3.peg.3510"/>
<keyword evidence="2" id="KW-1185">Reference proteome</keyword>
<dbReference type="RefSeq" id="WP_062393997.1">
    <property type="nucleotide sequence ID" value="NZ_CP011853.1"/>
</dbReference>
<protein>
    <recommendedName>
        <fullName evidence="3">Twitching motility protein PilT</fullName>
    </recommendedName>
</protein>
<dbReference type="InterPro" id="IPR029060">
    <property type="entry name" value="PIN-like_dom_sf"/>
</dbReference>